<dbReference type="Pfam" id="PF00574">
    <property type="entry name" value="CLP_protease"/>
    <property type="match status" value="1"/>
</dbReference>
<dbReference type="OrthoDB" id="9806592at2"/>
<protein>
    <recommendedName>
        <fullName evidence="7">ATP-dependent Clp protease proteolytic subunit</fullName>
    </recommendedName>
</protein>
<dbReference type="STRING" id="482461.SAMN05216244_1679"/>
<dbReference type="GO" id="GO:0006515">
    <property type="term" value="P:protein quality control for misfolded or incompletely synthesized proteins"/>
    <property type="evidence" value="ECO:0007669"/>
    <property type="project" value="TreeGrafter"/>
</dbReference>
<dbReference type="EMBL" id="FNHF01000002">
    <property type="protein sequence ID" value="SDM14843.1"/>
    <property type="molecule type" value="Genomic_DNA"/>
</dbReference>
<dbReference type="GO" id="GO:0051117">
    <property type="term" value="F:ATPase binding"/>
    <property type="evidence" value="ECO:0007669"/>
    <property type="project" value="TreeGrafter"/>
</dbReference>
<evidence type="ECO:0000256" key="8">
    <source>
        <dbReference type="SAM" id="MobiDB-lite"/>
    </source>
</evidence>
<proteinExistence type="inferred from homology"/>
<dbReference type="RefSeq" id="WP_074598409.1">
    <property type="nucleotide sequence ID" value="NZ_FNHF01000002.1"/>
</dbReference>
<feature type="active site" evidence="6">
    <location>
        <position position="83"/>
    </location>
</feature>
<dbReference type="Gene3D" id="3.90.226.10">
    <property type="entry name" value="2-enoyl-CoA Hydratase, Chain A, domain 1"/>
    <property type="match status" value="1"/>
</dbReference>
<keyword evidence="3 9" id="KW-0645">Protease</keyword>
<reference evidence="10" key="1">
    <citation type="submission" date="2016-10" db="EMBL/GenBank/DDBJ databases">
        <authorList>
            <person name="Varghese N."/>
            <person name="Submissions S."/>
        </authorList>
    </citation>
    <scope>NUCLEOTIDE SEQUENCE [LARGE SCALE GENOMIC DNA]</scope>
    <source>
        <strain evidence="10">CGMCC 1.6199</strain>
    </source>
</reference>
<evidence type="ECO:0000313" key="9">
    <source>
        <dbReference type="EMBL" id="SDM14843.1"/>
    </source>
</evidence>
<evidence type="ECO:0000313" key="10">
    <source>
        <dbReference type="Proteomes" id="UP000182347"/>
    </source>
</evidence>
<evidence type="ECO:0000256" key="2">
    <source>
        <dbReference type="ARBA" id="ARBA00022490"/>
    </source>
</evidence>
<keyword evidence="10" id="KW-1185">Reference proteome</keyword>
<keyword evidence="5" id="KW-0720">Serine protease</keyword>
<comment type="similarity">
    <text evidence="1 7">Belongs to the peptidase S14 family.</text>
</comment>
<dbReference type="InterPro" id="IPR023562">
    <property type="entry name" value="ClpP/TepA"/>
</dbReference>
<dbReference type="NCBIfam" id="NF045542">
    <property type="entry name" value="Clp_rel_HeadMat"/>
    <property type="match status" value="1"/>
</dbReference>
<evidence type="ECO:0000256" key="6">
    <source>
        <dbReference type="PROSITE-ProRule" id="PRU10085"/>
    </source>
</evidence>
<dbReference type="GO" id="GO:0004252">
    <property type="term" value="F:serine-type endopeptidase activity"/>
    <property type="evidence" value="ECO:0007669"/>
    <property type="project" value="InterPro"/>
</dbReference>
<comment type="catalytic activity">
    <reaction evidence="6">
        <text>Hydrolysis of proteins to small peptides in the presence of ATP and magnesium. alpha-casein is the usual test substrate. In the absence of ATP, only oligopeptides shorter than five residues are hydrolyzed (such as succinyl-Leu-Tyr-|-NHMec, and Leu-Tyr-Leu-|-Tyr-Trp, in which cleavage of the -Tyr-|-Leu- and -Tyr-|-Trp bonds also occurs).</text>
        <dbReference type="EC" id="3.4.21.92"/>
    </reaction>
</comment>
<dbReference type="PROSITE" id="PS00381">
    <property type="entry name" value="CLP_PROTEASE_SER"/>
    <property type="match status" value="1"/>
</dbReference>
<keyword evidence="4" id="KW-0378">Hydrolase</keyword>
<accession>A0A1G9QV76</accession>
<dbReference type="Proteomes" id="UP000182347">
    <property type="component" value="Unassembled WGS sequence"/>
</dbReference>
<dbReference type="GO" id="GO:0009368">
    <property type="term" value="C:endopeptidase Clp complex"/>
    <property type="evidence" value="ECO:0007669"/>
    <property type="project" value="TreeGrafter"/>
</dbReference>
<dbReference type="PANTHER" id="PTHR10381">
    <property type="entry name" value="ATP-DEPENDENT CLP PROTEASE PROTEOLYTIC SUBUNIT"/>
    <property type="match status" value="1"/>
</dbReference>
<dbReference type="AlphaFoldDB" id="A0A1G9QV76"/>
<dbReference type="SUPFAM" id="SSF52096">
    <property type="entry name" value="ClpP/crotonase"/>
    <property type="match status" value="1"/>
</dbReference>
<name>A0A1G9QV76_9BACI</name>
<dbReference type="InterPro" id="IPR029045">
    <property type="entry name" value="ClpP/crotonase-like_dom_sf"/>
</dbReference>
<dbReference type="InterPro" id="IPR001907">
    <property type="entry name" value="ClpP"/>
</dbReference>
<organism evidence="9 10">
    <name type="scientific">Sediminibacillus halophilus</name>
    <dbReference type="NCBI Taxonomy" id="482461"/>
    <lineage>
        <taxon>Bacteria</taxon>
        <taxon>Bacillati</taxon>
        <taxon>Bacillota</taxon>
        <taxon>Bacilli</taxon>
        <taxon>Bacillales</taxon>
        <taxon>Bacillaceae</taxon>
        <taxon>Sediminibacillus</taxon>
    </lineage>
</organism>
<dbReference type="InterPro" id="IPR018215">
    <property type="entry name" value="ClpP_Ser_AS"/>
</dbReference>
<dbReference type="CDD" id="cd07016">
    <property type="entry name" value="S14_ClpP_1"/>
    <property type="match status" value="1"/>
</dbReference>
<keyword evidence="2" id="KW-0963">Cytoplasm</keyword>
<evidence type="ECO:0000256" key="4">
    <source>
        <dbReference type="ARBA" id="ARBA00022801"/>
    </source>
</evidence>
<sequence>MAKRINVKGAIVSSDVAWIYELFDVEHTSPKMIADQIDSANGEDLEVIINSGGGEVYAASEIYHDLKTYAGSVETRIVGLAASAASVIAMAGDKGKVKMAPTAELMIHNASMISQGDHRDMSKSAEMLKNTDRTIANAYRLKSGIEEKELLELMGEETWLTPQDALEKGLIDEIMFENEIKLSASSGVANLIPQEVIDGIRQGKLNKISDKPEQGINQDTIKQMFADFKKEILDELQPNNNEPNEPKPSAPTQNKRKGFIF</sequence>
<evidence type="ECO:0000256" key="7">
    <source>
        <dbReference type="RuleBase" id="RU003567"/>
    </source>
</evidence>
<evidence type="ECO:0000256" key="3">
    <source>
        <dbReference type="ARBA" id="ARBA00022670"/>
    </source>
</evidence>
<dbReference type="PRINTS" id="PR00127">
    <property type="entry name" value="CLPPROTEASEP"/>
</dbReference>
<dbReference type="GO" id="GO:0004176">
    <property type="term" value="F:ATP-dependent peptidase activity"/>
    <property type="evidence" value="ECO:0007669"/>
    <property type="project" value="InterPro"/>
</dbReference>
<feature type="region of interest" description="Disordered" evidence="8">
    <location>
        <begin position="233"/>
        <end position="261"/>
    </location>
</feature>
<evidence type="ECO:0000256" key="1">
    <source>
        <dbReference type="ARBA" id="ARBA00007039"/>
    </source>
</evidence>
<evidence type="ECO:0000256" key="5">
    <source>
        <dbReference type="ARBA" id="ARBA00022825"/>
    </source>
</evidence>
<gene>
    <name evidence="9" type="ORF">SAMN05216244_1679</name>
</gene>
<dbReference type="PANTHER" id="PTHR10381:SF70">
    <property type="entry name" value="ATP-DEPENDENT CLP PROTEASE PROTEOLYTIC SUBUNIT"/>
    <property type="match status" value="1"/>
</dbReference>